<dbReference type="EMBL" id="ATCF01000018">
    <property type="protein sequence ID" value="EPD99090.1"/>
    <property type="molecule type" value="Genomic_DNA"/>
</dbReference>
<protein>
    <submittedName>
        <fullName evidence="2">Uncharacterized protein</fullName>
    </submittedName>
</protein>
<accession>S3BIB7</accession>
<evidence type="ECO:0000313" key="2">
    <source>
        <dbReference type="EMBL" id="EPD99090.1"/>
    </source>
</evidence>
<comment type="caution">
    <text evidence="2">The sequence shown here is derived from an EMBL/GenBank/DDBJ whole genome shotgun (WGS) entry which is preliminary data.</text>
</comment>
<evidence type="ECO:0000313" key="3">
    <source>
        <dbReference type="Proteomes" id="UP000014400"/>
    </source>
</evidence>
<dbReference type="Proteomes" id="UP000014400">
    <property type="component" value="Unassembled WGS sequence"/>
</dbReference>
<dbReference type="AlphaFoldDB" id="S3BIB7"/>
<sequence>MASHADFSNADAKHSFDPARSSELTRSKVSPFGKRRALLCTSRTPDYAALLNYSAAYPLSLLRLPPAGGQTRSFQPYLYTCLFFNKMRCLVVI</sequence>
<dbReference type="STRING" id="1203554.HMPREF1476_01361"/>
<proteinExistence type="predicted"/>
<gene>
    <name evidence="2" type="ORF">HMPREF1476_01361</name>
</gene>
<keyword evidence="3" id="KW-1185">Reference proteome</keyword>
<name>S3BIB7_9BURK</name>
<reference evidence="2 3" key="1">
    <citation type="submission" date="2013-04" db="EMBL/GenBank/DDBJ databases">
        <title>The Genome Sequence of Sutterella wadsworthensis HGA0223.</title>
        <authorList>
            <consortium name="The Broad Institute Genomics Platform"/>
            <person name="Earl A."/>
            <person name="Ward D."/>
            <person name="Feldgarden M."/>
            <person name="Gevers D."/>
            <person name="Schmidt T.M."/>
            <person name="Dover J."/>
            <person name="Dai D."/>
            <person name="Walker B."/>
            <person name="Young S."/>
            <person name="Zeng Q."/>
            <person name="Gargeya S."/>
            <person name="Fitzgerald M."/>
            <person name="Haas B."/>
            <person name="Abouelleil A."/>
            <person name="Allen A.W."/>
            <person name="Alvarado L."/>
            <person name="Arachchi H.M."/>
            <person name="Berlin A.M."/>
            <person name="Chapman S.B."/>
            <person name="Gainer-Dewar J."/>
            <person name="Goldberg J."/>
            <person name="Griggs A."/>
            <person name="Gujja S."/>
            <person name="Hansen M."/>
            <person name="Howarth C."/>
            <person name="Imamovic A."/>
            <person name="Ireland A."/>
            <person name="Larimer J."/>
            <person name="McCowan C."/>
            <person name="Murphy C."/>
            <person name="Pearson M."/>
            <person name="Poon T.W."/>
            <person name="Priest M."/>
            <person name="Roberts A."/>
            <person name="Saif S."/>
            <person name="Shea T."/>
            <person name="Sisk P."/>
            <person name="Sykes S."/>
            <person name="Wortman J."/>
            <person name="Nusbaum C."/>
            <person name="Birren B."/>
        </authorList>
    </citation>
    <scope>NUCLEOTIDE SEQUENCE [LARGE SCALE GENOMIC DNA]</scope>
    <source>
        <strain evidence="2 3">HGA0223</strain>
    </source>
</reference>
<organism evidence="2 3">
    <name type="scientific">Sutterella wadsworthensis HGA0223</name>
    <dbReference type="NCBI Taxonomy" id="1203554"/>
    <lineage>
        <taxon>Bacteria</taxon>
        <taxon>Pseudomonadati</taxon>
        <taxon>Pseudomonadota</taxon>
        <taxon>Betaproteobacteria</taxon>
        <taxon>Burkholderiales</taxon>
        <taxon>Sutterellaceae</taxon>
        <taxon>Sutterella</taxon>
    </lineage>
</organism>
<feature type="region of interest" description="Disordered" evidence="1">
    <location>
        <begin position="1"/>
        <end position="29"/>
    </location>
</feature>
<dbReference type="HOGENOM" id="CLU_2398514_0_0_4"/>
<evidence type="ECO:0000256" key="1">
    <source>
        <dbReference type="SAM" id="MobiDB-lite"/>
    </source>
</evidence>